<keyword evidence="3" id="KW-1185">Reference proteome</keyword>
<evidence type="ECO:0000313" key="1">
    <source>
        <dbReference type="EMBL" id="KRG21210.1"/>
    </source>
</evidence>
<name>A0A0Q9YUQ5_9GAMM</name>
<dbReference type="SUPFAM" id="SSF52540">
    <property type="entry name" value="P-loop containing nucleoside triphosphate hydrolases"/>
    <property type="match status" value="1"/>
</dbReference>
<dbReference type="AlphaFoldDB" id="A0A0Q9YUQ5"/>
<dbReference type="PATRIC" id="fig|1590043.3.peg.1802"/>
<dbReference type="Proteomes" id="UP000051497">
    <property type="component" value="Unassembled WGS sequence"/>
</dbReference>
<evidence type="ECO:0000313" key="3">
    <source>
        <dbReference type="Proteomes" id="UP000051497"/>
    </source>
</evidence>
<reference evidence="2" key="2">
    <citation type="journal article" date="2016" name="Genome Announc.">
        <title>Draft Genome Sequences of Two Novel Amoeba-Resistant Intranuclear Bacteria, 'Candidatus Berkiella cookevillensis' and 'Candidatus Berkiella aquae'.</title>
        <authorList>
            <person name="Mehari Y.T."/>
            <person name="Arivett B.A."/>
            <person name="Farone A.L."/>
            <person name="Gunderson J.H."/>
            <person name="Farone M.B."/>
        </authorList>
    </citation>
    <scope>NUCLEOTIDE SEQUENCE</scope>
    <source>
        <strain evidence="2">HT99</strain>
    </source>
</reference>
<dbReference type="STRING" id="295108.HT99x_01766"/>
<accession>A0A0Q9YUQ5</accession>
<organism evidence="1">
    <name type="scientific">Candidatus Berkiella aquae</name>
    <dbReference type="NCBI Taxonomy" id="295108"/>
    <lineage>
        <taxon>Bacteria</taxon>
        <taxon>Pseudomonadati</taxon>
        <taxon>Pseudomonadota</taxon>
        <taxon>Gammaproteobacteria</taxon>
        <taxon>Candidatus Berkiellales</taxon>
        <taxon>Candidatus Berkiellaceae</taxon>
        <taxon>Candidatus Berkiella</taxon>
    </lineage>
</organism>
<sequence length="1010" mass="112907">MRTFVDSLLDNIDAFLGWLGSSLGQTADHFCTIETADSRHTLVARDGSLVSIIRVHGATELVGPQEFDKIHKGLINTLSPALSRPGHAVQMYFHYDKDLVKDEIRDIFRPAMATCDRLKMNLQDLFEERINHLSKFCATENCFLVLWTRPNSLSKTQLEQSNKAKLERSKDIKIPPIKHAQNILSAVPELRETHDSFVRSAINDMRDVNLYAVLLDVHQAVFEMRKSVDPEYTDREWRPVLPGDRIPMRNLKDPTGRDISEVMWPPLVPQIIPRDGEVINLRSCRIGDKIYSTHYIDLFPQEIKPFFELFKKAIHSRFPWRISFLIESDGIRTLGVKPVLASILSFASSQNPLICDAAELLKFLDSSTDYAIVKFRVTASTWAGVGEERLLRTRSAELAKAMQSWGHCEVGEISGDSYEAALTTALGISTNSIATASAAPLNDVCYMLPFTRPASPWVTGATLFRSPDGKPWPYQPGSTQQTTWIDLVYARPGSGKSVLSNSINLALCLQGGIARLPRIAIVDIGPSSSGLISLIKESLPKEQRHLAAYHRLRMTPQYSINPFDTQLGCRYPTPLERSFLVNFITLLATPIGEAKAYDGISDMAGMIVDELFKALSDTQNPNKYTRDLEPGVDKILDEINFQTDAHTSWWEVVDALFKSDKVHEAVLAQRYCSPLIADAVSICRTKVVEDLYGKIVAPTGEPLITAFGRMLSAAVREYPILSRITQFDLGESRVISLDLDEVAKTGGEAADRQTAVMYMLARYIMAKSFYLTEDNLEDFPKQYHDYHRQRILQIREDPKRLVMDEFHRTSKAQAVRDQVVVDMREGRKWKVQVALLSQSLDDFDSVMVEFATAIFIMDAGPQQAIDKSVKTFGLSETAKIALATRVHGPRAEGATFLAQFATKLGMNTQLCTSTLGPIELWAFNTTAEDARIRNALYKKIGANETRKLLAMLYPGGSAAKVVEERLAKRKEGGEKIDDGVSNSVIDELIDEILKIYEGTTSGAAQISLQV</sequence>
<dbReference type="Gene3D" id="3.40.50.300">
    <property type="entry name" value="P-loop containing nucleotide triphosphate hydrolases"/>
    <property type="match status" value="1"/>
</dbReference>
<dbReference type="OrthoDB" id="7229084at2"/>
<reference evidence="2" key="3">
    <citation type="submission" date="2021-06" db="EMBL/GenBank/DDBJ databases">
        <title>Genomic Description and Analysis of Intracellular Bacteria, Candidatus Berkiella cookevillensis and Candidatus Berkiella aquae.</title>
        <authorList>
            <person name="Kidane D.T."/>
            <person name="Mehari Y.T."/>
            <person name="Rice F.C."/>
            <person name="Arivett B.A."/>
            <person name="Farone A.L."/>
            <person name="Berk S.G."/>
            <person name="Farone M.B."/>
        </authorList>
    </citation>
    <scope>NUCLEOTIDE SEQUENCE</scope>
    <source>
        <strain evidence="2">HT99</strain>
    </source>
</reference>
<protein>
    <submittedName>
        <fullName evidence="1">AAA-like domain protein</fullName>
    </submittedName>
    <submittedName>
        <fullName evidence="2">Type IV secretion protein IcmB</fullName>
    </submittedName>
</protein>
<evidence type="ECO:0000313" key="2">
    <source>
        <dbReference type="EMBL" id="MCS5711123.1"/>
    </source>
</evidence>
<reference evidence="1" key="1">
    <citation type="submission" date="2015-09" db="EMBL/GenBank/DDBJ databases">
        <title>Draft Genome Sequences of Two Novel Amoeba-resistant Intranuclear Bacteria, Candidatus Berkiella cookevillensis and Candidatus Berkiella aquae.</title>
        <authorList>
            <person name="Mehari Y.T."/>
            <person name="Arivett B.A."/>
            <person name="Farone A.L."/>
            <person name="Gunderson J.H."/>
            <person name="Farone M.B."/>
        </authorList>
    </citation>
    <scope>NUCLEOTIDE SEQUENCE [LARGE SCALE GENOMIC DNA]</scope>
    <source>
        <strain evidence="1">HT99</strain>
    </source>
</reference>
<dbReference type="EMBL" id="LKAJ02000001">
    <property type="protein sequence ID" value="MCS5711123.1"/>
    <property type="molecule type" value="Genomic_DNA"/>
</dbReference>
<dbReference type="InterPro" id="IPR027417">
    <property type="entry name" value="P-loop_NTPase"/>
</dbReference>
<dbReference type="EMBL" id="LKAJ01000006">
    <property type="protein sequence ID" value="KRG21210.1"/>
    <property type="molecule type" value="Genomic_DNA"/>
</dbReference>
<proteinExistence type="predicted"/>
<comment type="caution">
    <text evidence="1">The sequence shown here is derived from an EMBL/GenBank/DDBJ whole genome shotgun (WGS) entry which is preliminary data.</text>
</comment>
<gene>
    <name evidence="2" type="ORF">HT99x_006740</name>
    <name evidence="1" type="ORF">HT99x_01766</name>
</gene>
<dbReference type="RefSeq" id="WP_075066386.1">
    <property type="nucleotide sequence ID" value="NZ_LKAJ02000001.1"/>
</dbReference>